<evidence type="ECO:0000313" key="2">
    <source>
        <dbReference type="EMBL" id="CAB4912888.1"/>
    </source>
</evidence>
<dbReference type="InterPro" id="IPR010982">
    <property type="entry name" value="Lambda_DNA-bd_dom_sf"/>
</dbReference>
<reference evidence="2" key="1">
    <citation type="submission" date="2020-05" db="EMBL/GenBank/DDBJ databases">
        <authorList>
            <person name="Chiriac C."/>
            <person name="Salcher M."/>
            <person name="Ghai R."/>
            <person name="Kavagutti S V."/>
        </authorList>
    </citation>
    <scope>NUCLEOTIDE SEQUENCE</scope>
</reference>
<dbReference type="GO" id="GO:0045892">
    <property type="term" value="P:negative regulation of DNA-templated transcription"/>
    <property type="evidence" value="ECO:0007669"/>
    <property type="project" value="InterPro"/>
</dbReference>
<dbReference type="Gene3D" id="1.10.10.1930">
    <property type="match status" value="1"/>
</dbReference>
<evidence type="ECO:0000259" key="1">
    <source>
        <dbReference type="PROSITE" id="PS50943"/>
    </source>
</evidence>
<dbReference type="Pfam" id="PF21179">
    <property type="entry name" value="BldD-like_C"/>
    <property type="match status" value="1"/>
</dbReference>
<dbReference type="AlphaFoldDB" id="A0A6J7H1I1"/>
<dbReference type="GO" id="GO:0003677">
    <property type="term" value="F:DNA binding"/>
    <property type="evidence" value="ECO:0007669"/>
    <property type="project" value="InterPro"/>
</dbReference>
<name>A0A6J7H1I1_9ZZZZ</name>
<dbReference type="InterPro" id="IPR038099">
    <property type="entry name" value="BldD-like_C_sf"/>
</dbReference>
<dbReference type="SMART" id="SM00530">
    <property type="entry name" value="HTH_XRE"/>
    <property type="match status" value="1"/>
</dbReference>
<accession>A0A6J7H1I1</accession>
<dbReference type="InterPro" id="IPR001387">
    <property type="entry name" value="Cro/C1-type_HTH"/>
</dbReference>
<sequence length="194" mass="22202">MLANISTKNPYPVDRKYRRFIHDLDYAYMNILVDSKESSQRLGRALRALRLARNWTLNDFERASKGQIKAVVLGSYERGSRSISVLKLETIAAIYDVPISGILKDSNDLPILGFRNVIIDLRKLRDVLKSNPSKNLVNLNLFASGIIDFRRDWNGEILSLRNSDLNYLAILATSNPEKIIEEYTAEKVLFKIKD</sequence>
<dbReference type="Gene3D" id="1.10.260.40">
    <property type="entry name" value="lambda repressor-like DNA-binding domains"/>
    <property type="match status" value="1"/>
</dbReference>
<dbReference type="EMBL" id="CAFBMS010000014">
    <property type="protein sequence ID" value="CAB4912888.1"/>
    <property type="molecule type" value="Genomic_DNA"/>
</dbReference>
<dbReference type="InterPro" id="IPR037664">
    <property type="entry name" value="BldD_C"/>
</dbReference>
<dbReference type="Pfam" id="PF01381">
    <property type="entry name" value="HTH_3"/>
    <property type="match status" value="1"/>
</dbReference>
<proteinExistence type="predicted"/>
<dbReference type="PROSITE" id="PS50943">
    <property type="entry name" value="HTH_CROC1"/>
    <property type="match status" value="1"/>
</dbReference>
<gene>
    <name evidence="2" type="ORF">UFOPK3614_00402</name>
</gene>
<protein>
    <submittedName>
        <fullName evidence="2">Unannotated protein</fullName>
    </submittedName>
</protein>
<feature type="domain" description="HTH cro/C1-type" evidence="1">
    <location>
        <begin position="46"/>
        <end position="102"/>
    </location>
</feature>
<organism evidence="2">
    <name type="scientific">freshwater metagenome</name>
    <dbReference type="NCBI Taxonomy" id="449393"/>
    <lineage>
        <taxon>unclassified sequences</taxon>
        <taxon>metagenomes</taxon>
        <taxon>ecological metagenomes</taxon>
    </lineage>
</organism>
<dbReference type="SUPFAM" id="SSF47413">
    <property type="entry name" value="lambda repressor-like DNA-binding domains"/>
    <property type="match status" value="1"/>
</dbReference>